<dbReference type="EMBL" id="BJXJ01000008">
    <property type="protein sequence ID" value="GEM75008.1"/>
    <property type="molecule type" value="Genomic_DNA"/>
</dbReference>
<dbReference type="GO" id="GO:0005975">
    <property type="term" value="P:carbohydrate metabolic process"/>
    <property type="evidence" value="ECO:0007669"/>
    <property type="project" value="InterPro"/>
</dbReference>
<dbReference type="InterPro" id="IPR013783">
    <property type="entry name" value="Ig-like_fold"/>
</dbReference>
<dbReference type="SUPFAM" id="SSF51445">
    <property type="entry name" value="(Trans)glycosidases"/>
    <property type="match status" value="1"/>
</dbReference>
<protein>
    <recommendedName>
        <fullName evidence="2">GH18 domain-containing protein</fullName>
    </recommendedName>
</protein>
<dbReference type="GO" id="GO:0005576">
    <property type="term" value="C:extracellular region"/>
    <property type="evidence" value="ECO:0007669"/>
    <property type="project" value="InterPro"/>
</dbReference>
<evidence type="ECO:0000313" key="3">
    <source>
        <dbReference type="EMBL" id="GEM75008.1"/>
    </source>
</evidence>
<evidence type="ECO:0000313" key="4">
    <source>
        <dbReference type="Proteomes" id="UP000321922"/>
    </source>
</evidence>
<dbReference type="Gene3D" id="2.60.40.10">
    <property type="entry name" value="Immunoglobulins"/>
    <property type="match status" value="4"/>
</dbReference>
<organism evidence="3 4">
    <name type="scientific">Vibrio sagamiensis NBRC 104589</name>
    <dbReference type="NCBI Taxonomy" id="1219064"/>
    <lineage>
        <taxon>Bacteria</taxon>
        <taxon>Pseudomonadati</taxon>
        <taxon>Pseudomonadota</taxon>
        <taxon>Gammaproteobacteria</taxon>
        <taxon>Vibrionales</taxon>
        <taxon>Vibrionaceae</taxon>
        <taxon>Vibrio</taxon>
    </lineage>
</organism>
<name>A0A511QCI2_9VIBR</name>
<dbReference type="RefSeq" id="WP_039982044.1">
    <property type="nucleotide sequence ID" value="NZ_BAOJ01000091.1"/>
</dbReference>
<dbReference type="Gene3D" id="3.20.20.80">
    <property type="entry name" value="Glycosidases"/>
    <property type="match status" value="1"/>
</dbReference>
<dbReference type="SMART" id="SM00495">
    <property type="entry name" value="ChtBD3"/>
    <property type="match status" value="1"/>
</dbReference>
<dbReference type="Pfam" id="PF00704">
    <property type="entry name" value="Glyco_hydro_18"/>
    <property type="match status" value="1"/>
</dbReference>
<reference evidence="3 4" key="1">
    <citation type="submission" date="2019-07" db="EMBL/GenBank/DDBJ databases">
        <title>Whole genome shotgun sequence of Vibrio sagamiensis NBRC 104589.</title>
        <authorList>
            <person name="Hosoyama A."/>
            <person name="Uohara A."/>
            <person name="Ohji S."/>
            <person name="Ichikawa N."/>
        </authorList>
    </citation>
    <scope>NUCLEOTIDE SEQUENCE [LARGE SCALE GENOMIC DNA]</scope>
    <source>
        <strain evidence="3 4">NBRC 104589</strain>
    </source>
</reference>
<comment type="caution">
    <text evidence="3">The sequence shown here is derived from an EMBL/GenBank/DDBJ whole genome shotgun (WGS) entry which is preliminary data.</text>
</comment>
<dbReference type="GO" id="GO:0004553">
    <property type="term" value="F:hydrolase activity, hydrolyzing O-glycosyl compounds"/>
    <property type="evidence" value="ECO:0007669"/>
    <property type="project" value="InterPro"/>
</dbReference>
<dbReference type="InterPro" id="IPR017853">
    <property type="entry name" value="GH"/>
</dbReference>
<feature type="chain" id="PRO_5022210452" description="GH18 domain-containing protein" evidence="1">
    <location>
        <begin position="47"/>
        <end position="971"/>
    </location>
</feature>
<dbReference type="GO" id="GO:0030246">
    <property type="term" value="F:carbohydrate binding"/>
    <property type="evidence" value="ECO:0007669"/>
    <property type="project" value="InterPro"/>
</dbReference>
<evidence type="ECO:0000256" key="1">
    <source>
        <dbReference type="SAM" id="SignalP"/>
    </source>
</evidence>
<accession>A0A511QCI2</accession>
<keyword evidence="4" id="KW-1185">Reference proteome</keyword>
<dbReference type="AlphaFoldDB" id="A0A511QCI2"/>
<feature type="signal peptide" evidence="1">
    <location>
        <begin position="1"/>
        <end position="46"/>
    </location>
</feature>
<dbReference type="PROSITE" id="PS51910">
    <property type="entry name" value="GH18_2"/>
    <property type="match status" value="1"/>
</dbReference>
<sequence>MDEIVGINVNNKNINLCKVNTNKYKTLGLAVLCGGMLLNPISQAMAAAFSSNAVAESESQYWSSYKLEVQNSGTESADLRNAVIEFVLPEAVSNIGWTSNHVSYPSLSIEHTPTQSGVLHSIKVNFPQGSWVDSSLDGGEKLAMTLAFGGQVTDLKNLEESVEIKLDGDDVIPTPDVTLEILSPTSNSLIYVGSNVDIRTDITGEGADKVEFWVNNTRLAQQPVISGKTEYQQSWIPTELGEITISVIAFNAEGEKLTESKVQVSVDSDSVASNPPVIEFLSPSMDSAYQKGDVVTISAGVTDSDGDLSTVKILANDAEVCRFDAKVTQDFSCDWSANQIGTATLRVEAKDEESHTSQKSLTVTVTETSSSCGDVAPYQDGTSYNVGDKVTNVGNIYECTIFGWCGNPVWTPGTGHPSYPNAWKDAWNEVGECDPNPLPEVQINSPFNGQKIAPNQPFDVVIAATDDTEVTRVDVKLNGQVVASENEASEGDIFTVNVPAQVEGQYTLQAVAFDDQGASSETESVSIAITDKDLVVSLTSPADGSRFFEGRAISIKADAKSYEGDIDHVDFMANGKVLFKDSEAPFEYEWLGVQAGEYQVSAKAVNTNNQTQTSAVSNILVRESTGGAGLANNPDRSISYLTSWGLNDFEELNNSEGDGYLLSFGKWDSQGNITISDQMVEAPEYNPDWLRSQYLAWTTLKHNKENVSMMVAFGGQNYESIWSAIGTEQSREAVANGLVKLVNTPFPVYKKNLKPEEVVGQCLATNSNGDCDYSKYQLAGYVQIDGLDFDFEKAARITDKENQDLTALIKLIRQKVGDSKILSLTTYHVGADPVECANSNVFENCSFIDAGGRSGHHGEIIDLLKETKDDFDFFNVMTYDAGKEFLYKVAMNNYATYIGDKSKIVLGNTINKQWGPNGSFVETRENNLDRAKWQKDQGYGGFFMWTLGSNSQSLPMAEQVSYFNDMISVSR</sequence>
<dbReference type="InterPro" id="IPR003610">
    <property type="entry name" value="CBM5/12"/>
</dbReference>
<proteinExistence type="predicted"/>
<gene>
    <name evidence="3" type="ORF">VSA01S_11200</name>
</gene>
<dbReference type="OrthoDB" id="315328at2"/>
<dbReference type="InterPro" id="IPR001223">
    <property type="entry name" value="Glyco_hydro18_cat"/>
</dbReference>
<dbReference type="Proteomes" id="UP000321922">
    <property type="component" value="Unassembled WGS sequence"/>
</dbReference>
<dbReference type="Pfam" id="PF17957">
    <property type="entry name" value="Big_7"/>
    <property type="match status" value="4"/>
</dbReference>
<feature type="domain" description="GH18" evidence="2">
    <location>
        <begin position="635"/>
        <end position="971"/>
    </location>
</feature>
<evidence type="ECO:0000259" key="2">
    <source>
        <dbReference type="PROSITE" id="PS51910"/>
    </source>
</evidence>
<keyword evidence="1" id="KW-0732">Signal</keyword>
<dbReference type="CDD" id="cd12214">
    <property type="entry name" value="ChiA1_BD"/>
    <property type="match status" value="1"/>
</dbReference>